<dbReference type="AlphaFoldDB" id="A0AAE3ZDD2"/>
<sequence length="204" mass="22234">MDWSEKGWRSAFRIELRAQAIGLASRGWPVLPGTFPTDSGWAGRSGFETDGPVPVHNDWQERLGTNPDQVASWWSGRPYSLLVATGSVVEAVEVDAGLGRSAATALRAVGMPVPIVATPAGRWYFLARGEPRLCAELAAHPEVHLHGPGSWIPLPPTPFHQGVVHWRVQPQVCGWQLPEFDLVQDALYAGLHERPDVAALVATR</sequence>
<protein>
    <recommendedName>
        <fullName evidence="1">DNA primase/polymerase bifunctional N-terminal domain-containing protein</fullName>
    </recommendedName>
</protein>
<keyword evidence="3" id="KW-1185">Reference proteome</keyword>
<evidence type="ECO:0000313" key="2">
    <source>
        <dbReference type="EMBL" id="MDR7301711.1"/>
    </source>
</evidence>
<evidence type="ECO:0000313" key="3">
    <source>
        <dbReference type="Proteomes" id="UP001180845"/>
    </source>
</evidence>
<name>A0AAE3ZDD2_9ACTN</name>
<evidence type="ECO:0000259" key="1">
    <source>
        <dbReference type="SMART" id="SM00943"/>
    </source>
</evidence>
<dbReference type="Pfam" id="PF09250">
    <property type="entry name" value="Prim-Pol"/>
    <property type="match status" value="1"/>
</dbReference>
<dbReference type="InterPro" id="IPR015330">
    <property type="entry name" value="DNA_primase/pol_bifunc_N"/>
</dbReference>
<reference evidence="2" key="1">
    <citation type="submission" date="2023-07" db="EMBL/GenBank/DDBJ databases">
        <title>Sequencing the genomes of 1000 actinobacteria strains.</title>
        <authorList>
            <person name="Klenk H.-P."/>
        </authorList>
    </citation>
    <scope>NUCLEOTIDE SEQUENCE</scope>
    <source>
        <strain evidence="2">DSM 45977</strain>
    </source>
</reference>
<dbReference type="RefSeq" id="WP_310272595.1">
    <property type="nucleotide sequence ID" value="NZ_JAVDXW010000001.1"/>
</dbReference>
<gene>
    <name evidence="2" type="ORF">JOF55_001892</name>
</gene>
<proteinExistence type="predicted"/>
<comment type="caution">
    <text evidence="2">The sequence shown here is derived from an EMBL/GenBank/DDBJ whole genome shotgun (WGS) entry which is preliminary data.</text>
</comment>
<accession>A0AAE3ZDD2</accession>
<organism evidence="2 3">
    <name type="scientific">Haloactinomyces albus</name>
    <dbReference type="NCBI Taxonomy" id="1352928"/>
    <lineage>
        <taxon>Bacteria</taxon>
        <taxon>Bacillati</taxon>
        <taxon>Actinomycetota</taxon>
        <taxon>Actinomycetes</taxon>
        <taxon>Actinopolysporales</taxon>
        <taxon>Actinopolysporaceae</taxon>
        <taxon>Haloactinomyces</taxon>
    </lineage>
</organism>
<dbReference type="Proteomes" id="UP001180845">
    <property type="component" value="Unassembled WGS sequence"/>
</dbReference>
<dbReference type="SMART" id="SM00943">
    <property type="entry name" value="Prim-Pol"/>
    <property type="match status" value="1"/>
</dbReference>
<feature type="domain" description="DNA primase/polymerase bifunctional N-terminal" evidence="1">
    <location>
        <begin position="20"/>
        <end position="177"/>
    </location>
</feature>
<dbReference type="EMBL" id="JAVDXW010000001">
    <property type="protein sequence ID" value="MDR7301711.1"/>
    <property type="molecule type" value="Genomic_DNA"/>
</dbReference>